<proteinExistence type="predicted"/>
<comment type="caution">
    <text evidence="1">The sequence shown here is derived from an EMBL/GenBank/DDBJ whole genome shotgun (WGS) entry which is preliminary data.</text>
</comment>
<reference evidence="1 2" key="1">
    <citation type="journal article" date="2018" name="PLoS Genet.">
        <title>Population sequencing reveals clonal diversity and ancestral inbreeding in the grapevine cultivar Chardonnay.</title>
        <authorList>
            <person name="Roach M.J."/>
            <person name="Johnson D.L."/>
            <person name="Bohlmann J."/>
            <person name="van Vuuren H.J."/>
            <person name="Jones S.J."/>
            <person name="Pretorius I.S."/>
            <person name="Schmidt S.A."/>
            <person name="Borneman A.R."/>
        </authorList>
    </citation>
    <scope>NUCLEOTIDE SEQUENCE [LARGE SCALE GENOMIC DNA]</scope>
    <source>
        <strain evidence="2">cv. Chardonnay</strain>
        <tissue evidence="1">Leaf</tissue>
    </source>
</reference>
<sequence>MFDELASTLASVQEFMTGATQVIPPGTSHGVPFHLSYHCETAPPPAATVSPSIVTTTDDTRLVEQEARVKRLESTMEFDLG</sequence>
<dbReference type="EMBL" id="QGNW01001217">
    <property type="protein sequence ID" value="RVW49899.1"/>
    <property type="molecule type" value="Genomic_DNA"/>
</dbReference>
<protein>
    <submittedName>
        <fullName evidence="1">Uncharacterized protein</fullName>
    </submittedName>
</protein>
<accession>A0A438EQ80</accession>
<name>A0A438EQ80_VITVI</name>
<gene>
    <name evidence="1" type="ORF">CK203_093854</name>
</gene>
<evidence type="ECO:0000313" key="1">
    <source>
        <dbReference type="EMBL" id="RVW49899.1"/>
    </source>
</evidence>
<dbReference type="AlphaFoldDB" id="A0A438EQ80"/>
<organism evidence="1 2">
    <name type="scientific">Vitis vinifera</name>
    <name type="common">Grape</name>
    <dbReference type="NCBI Taxonomy" id="29760"/>
    <lineage>
        <taxon>Eukaryota</taxon>
        <taxon>Viridiplantae</taxon>
        <taxon>Streptophyta</taxon>
        <taxon>Embryophyta</taxon>
        <taxon>Tracheophyta</taxon>
        <taxon>Spermatophyta</taxon>
        <taxon>Magnoliopsida</taxon>
        <taxon>eudicotyledons</taxon>
        <taxon>Gunneridae</taxon>
        <taxon>Pentapetalae</taxon>
        <taxon>rosids</taxon>
        <taxon>Vitales</taxon>
        <taxon>Vitaceae</taxon>
        <taxon>Viteae</taxon>
        <taxon>Vitis</taxon>
    </lineage>
</organism>
<evidence type="ECO:0000313" key="2">
    <source>
        <dbReference type="Proteomes" id="UP000288805"/>
    </source>
</evidence>
<dbReference type="Proteomes" id="UP000288805">
    <property type="component" value="Unassembled WGS sequence"/>
</dbReference>